<dbReference type="VEuPathDB" id="VectorBase:GPPI042835"/>
<dbReference type="EnsemblMetazoa" id="GPPI042835-RA">
    <property type="protein sequence ID" value="GPPI042835-PA"/>
    <property type="gene ID" value="GPPI042835"/>
</dbReference>
<dbReference type="EMBL" id="JXJN01021893">
    <property type="status" value="NOT_ANNOTATED_CDS"/>
    <property type="molecule type" value="Genomic_DNA"/>
</dbReference>
<dbReference type="EMBL" id="JXJN01021894">
    <property type="status" value="NOT_ANNOTATED_CDS"/>
    <property type="molecule type" value="Genomic_DNA"/>
</dbReference>
<proteinExistence type="predicted"/>
<reference evidence="1" key="2">
    <citation type="submission" date="2020-05" db="UniProtKB">
        <authorList>
            <consortium name="EnsemblMetazoa"/>
        </authorList>
    </citation>
    <scope>IDENTIFICATION</scope>
    <source>
        <strain evidence="1">IAEA</strain>
    </source>
</reference>
<protein>
    <submittedName>
        <fullName evidence="1">Uncharacterized protein</fullName>
    </submittedName>
</protein>
<evidence type="ECO:0000313" key="2">
    <source>
        <dbReference type="Proteomes" id="UP000092460"/>
    </source>
</evidence>
<reference evidence="2" key="1">
    <citation type="submission" date="2015-01" db="EMBL/GenBank/DDBJ databases">
        <authorList>
            <person name="Aksoy S."/>
            <person name="Warren W."/>
            <person name="Wilson R.K."/>
        </authorList>
    </citation>
    <scope>NUCLEOTIDE SEQUENCE [LARGE SCALE GENOMIC DNA]</scope>
    <source>
        <strain evidence="2">IAEA</strain>
    </source>
</reference>
<accession>A0A1B0BWP0</accession>
<dbReference type="PROSITE" id="PS51257">
    <property type="entry name" value="PROKAR_LIPOPROTEIN"/>
    <property type="match status" value="1"/>
</dbReference>
<name>A0A1B0BWP0_9MUSC</name>
<sequence>MQFRHQTFVGCTHDNTFITIAIVEVVAFGTSGSSCSNSGSSTNSGNRNDDAPHNGTKCEIRNAYDCYCALINFVEWLDGLSGWLVSLYMRSVCVCVYFNNALAYCTPRNFRERSRFLIGKKVTLRCFLDWSQSLVNFSAFLLWFICFATHKHNFGCLQRKTTTITTTMTIAIATSIAMKFI</sequence>
<evidence type="ECO:0000313" key="1">
    <source>
        <dbReference type="EnsemblMetazoa" id="GPPI042835-PA"/>
    </source>
</evidence>
<keyword evidence="2" id="KW-1185">Reference proteome</keyword>
<dbReference type="Proteomes" id="UP000092460">
    <property type="component" value="Unassembled WGS sequence"/>
</dbReference>
<dbReference type="AlphaFoldDB" id="A0A1B0BWP0"/>
<organism evidence="1 2">
    <name type="scientific">Glossina palpalis gambiensis</name>
    <dbReference type="NCBI Taxonomy" id="67801"/>
    <lineage>
        <taxon>Eukaryota</taxon>
        <taxon>Metazoa</taxon>
        <taxon>Ecdysozoa</taxon>
        <taxon>Arthropoda</taxon>
        <taxon>Hexapoda</taxon>
        <taxon>Insecta</taxon>
        <taxon>Pterygota</taxon>
        <taxon>Neoptera</taxon>
        <taxon>Endopterygota</taxon>
        <taxon>Diptera</taxon>
        <taxon>Brachycera</taxon>
        <taxon>Muscomorpha</taxon>
        <taxon>Hippoboscoidea</taxon>
        <taxon>Glossinidae</taxon>
        <taxon>Glossina</taxon>
    </lineage>
</organism>